<evidence type="ECO:0000259" key="13">
    <source>
        <dbReference type="PROSITE" id="PS50113"/>
    </source>
</evidence>
<accession>Q021T1</accession>
<dbReference type="InterPro" id="IPR013655">
    <property type="entry name" value="PAS_fold_3"/>
</dbReference>
<protein>
    <recommendedName>
        <fullName evidence="2">histidine kinase</fullName>
        <ecNumber evidence="2">2.7.13.3</ecNumber>
    </recommendedName>
</protein>
<dbReference type="FunCoup" id="Q021T1">
    <property type="interactions" value="321"/>
</dbReference>
<dbReference type="SMART" id="SM00388">
    <property type="entry name" value="HisKA"/>
    <property type="match status" value="1"/>
</dbReference>
<proteinExistence type="predicted"/>
<evidence type="ECO:0000256" key="3">
    <source>
        <dbReference type="ARBA" id="ARBA00022553"/>
    </source>
</evidence>
<dbReference type="Pfam" id="PF08447">
    <property type="entry name" value="PAS_3"/>
    <property type="match status" value="1"/>
</dbReference>
<feature type="domain" description="PAS" evidence="12">
    <location>
        <begin position="37"/>
        <end position="93"/>
    </location>
</feature>
<dbReference type="SUPFAM" id="SSF52172">
    <property type="entry name" value="CheY-like"/>
    <property type="match status" value="1"/>
</dbReference>
<evidence type="ECO:0000256" key="8">
    <source>
        <dbReference type="ARBA" id="ARBA00023012"/>
    </source>
</evidence>
<dbReference type="Gene3D" id="3.30.450.20">
    <property type="entry name" value="PAS domain"/>
    <property type="match status" value="2"/>
</dbReference>
<keyword evidence="4 14" id="KW-0808">Transferase</keyword>
<dbReference type="Pfam" id="PF00512">
    <property type="entry name" value="HisKA"/>
    <property type="match status" value="1"/>
</dbReference>
<dbReference type="OrthoDB" id="9815750at2"/>
<dbReference type="eggNOG" id="COG4191">
    <property type="taxonomic scope" value="Bacteria"/>
</dbReference>
<organism evidence="14">
    <name type="scientific">Solibacter usitatus (strain Ellin6076)</name>
    <dbReference type="NCBI Taxonomy" id="234267"/>
    <lineage>
        <taxon>Bacteria</taxon>
        <taxon>Pseudomonadati</taxon>
        <taxon>Acidobacteriota</taxon>
        <taxon>Terriglobia</taxon>
        <taxon>Bryobacterales</taxon>
        <taxon>Solibacteraceae</taxon>
        <taxon>Candidatus Solibacter</taxon>
    </lineage>
</organism>
<dbReference type="Pfam" id="PF02518">
    <property type="entry name" value="HATPase_c"/>
    <property type="match status" value="1"/>
</dbReference>
<dbReference type="KEGG" id="sus:Acid_3320"/>
<dbReference type="Gene3D" id="3.40.50.2300">
    <property type="match status" value="1"/>
</dbReference>
<dbReference type="InterPro" id="IPR001789">
    <property type="entry name" value="Sig_transdc_resp-reg_receiver"/>
</dbReference>
<evidence type="ECO:0000313" key="14">
    <source>
        <dbReference type="EMBL" id="ABJ84294.1"/>
    </source>
</evidence>
<dbReference type="Gene3D" id="1.10.287.130">
    <property type="match status" value="1"/>
</dbReference>
<keyword evidence="7" id="KW-0067">ATP-binding</keyword>
<dbReference type="NCBIfam" id="TIGR00229">
    <property type="entry name" value="sensory_box"/>
    <property type="match status" value="2"/>
</dbReference>
<dbReference type="GO" id="GO:0005524">
    <property type="term" value="F:ATP binding"/>
    <property type="evidence" value="ECO:0007669"/>
    <property type="project" value="UniProtKB-KW"/>
</dbReference>
<dbReference type="EC" id="2.7.13.3" evidence="2"/>
<dbReference type="SMART" id="SM00387">
    <property type="entry name" value="HATPase_c"/>
    <property type="match status" value="1"/>
</dbReference>
<evidence type="ECO:0000259" key="12">
    <source>
        <dbReference type="PROSITE" id="PS50112"/>
    </source>
</evidence>
<dbReference type="PANTHER" id="PTHR43065:SF46">
    <property type="entry name" value="C4-DICARBOXYLATE TRANSPORT SENSOR PROTEIN DCTB"/>
    <property type="match status" value="1"/>
</dbReference>
<evidence type="ECO:0000256" key="1">
    <source>
        <dbReference type="ARBA" id="ARBA00000085"/>
    </source>
</evidence>
<dbReference type="PROSITE" id="PS50110">
    <property type="entry name" value="RESPONSE_REGULATORY"/>
    <property type="match status" value="1"/>
</dbReference>
<evidence type="ECO:0000256" key="6">
    <source>
        <dbReference type="ARBA" id="ARBA00022777"/>
    </source>
</evidence>
<comment type="catalytic activity">
    <reaction evidence="1">
        <text>ATP + protein L-histidine = ADP + protein N-phospho-L-histidine.</text>
        <dbReference type="EC" id="2.7.13.3"/>
    </reaction>
</comment>
<dbReference type="InterPro" id="IPR036097">
    <property type="entry name" value="HisK_dim/P_sf"/>
</dbReference>
<dbReference type="SUPFAM" id="SSF55785">
    <property type="entry name" value="PYP-like sensor domain (PAS domain)"/>
    <property type="match status" value="2"/>
</dbReference>
<dbReference type="PROSITE" id="PS50113">
    <property type="entry name" value="PAC"/>
    <property type="match status" value="1"/>
</dbReference>
<keyword evidence="8" id="KW-0902">Two-component regulatory system</keyword>
<dbReference type="CDD" id="cd00082">
    <property type="entry name" value="HisKA"/>
    <property type="match status" value="1"/>
</dbReference>
<dbReference type="InterPro" id="IPR011006">
    <property type="entry name" value="CheY-like_superfamily"/>
</dbReference>
<evidence type="ECO:0000256" key="4">
    <source>
        <dbReference type="ARBA" id="ARBA00022679"/>
    </source>
</evidence>
<feature type="domain" description="Response regulatory" evidence="11">
    <location>
        <begin position="567"/>
        <end position="683"/>
    </location>
</feature>
<evidence type="ECO:0000259" key="10">
    <source>
        <dbReference type="PROSITE" id="PS50109"/>
    </source>
</evidence>
<evidence type="ECO:0000256" key="2">
    <source>
        <dbReference type="ARBA" id="ARBA00012438"/>
    </source>
</evidence>
<dbReference type="InterPro" id="IPR000700">
    <property type="entry name" value="PAS-assoc_C"/>
</dbReference>
<gene>
    <name evidence="14" type="ordered locus">Acid_3320</name>
</gene>
<dbReference type="SMART" id="SM00448">
    <property type="entry name" value="REC"/>
    <property type="match status" value="1"/>
</dbReference>
<feature type="domain" description="PAC" evidence="13">
    <location>
        <begin position="110"/>
        <end position="162"/>
    </location>
</feature>
<dbReference type="InterPro" id="IPR000014">
    <property type="entry name" value="PAS"/>
</dbReference>
<dbReference type="InterPro" id="IPR003594">
    <property type="entry name" value="HATPase_dom"/>
</dbReference>
<dbReference type="SMART" id="SM00086">
    <property type="entry name" value="PAC"/>
    <property type="match status" value="1"/>
</dbReference>
<dbReference type="Pfam" id="PF00072">
    <property type="entry name" value="Response_reg"/>
    <property type="match status" value="1"/>
</dbReference>
<dbReference type="InterPro" id="IPR035965">
    <property type="entry name" value="PAS-like_dom_sf"/>
</dbReference>
<dbReference type="PROSITE" id="PS50109">
    <property type="entry name" value="HIS_KIN"/>
    <property type="match status" value="1"/>
</dbReference>
<dbReference type="InParanoid" id="Q021T1"/>
<evidence type="ECO:0000256" key="9">
    <source>
        <dbReference type="PROSITE-ProRule" id="PRU00169"/>
    </source>
</evidence>
<dbReference type="AlphaFoldDB" id="Q021T1"/>
<evidence type="ECO:0000256" key="5">
    <source>
        <dbReference type="ARBA" id="ARBA00022741"/>
    </source>
</evidence>
<dbReference type="InterPro" id="IPR004358">
    <property type="entry name" value="Sig_transdc_His_kin-like_C"/>
</dbReference>
<dbReference type="InterPro" id="IPR001610">
    <property type="entry name" value="PAC"/>
</dbReference>
<reference evidence="14" key="1">
    <citation type="submission" date="2006-10" db="EMBL/GenBank/DDBJ databases">
        <title>Complete sequence of Solibacter usitatus Ellin6076.</title>
        <authorList>
            <consortium name="US DOE Joint Genome Institute"/>
            <person name="Copeland A."/>
            <person name="Lucas S."/>
            <person name="Lapidus A."/>
            <person name="Barry K."/>
            <person name="Detter J.C."/>
            <person name="Glavina del Rio T."/>
            <person name="Hammon N."/>
            <person name="Israni S."/>
            <person name="Dalin E."/>
            <person name="Tice H."/>
            <person name="Pitluck S."/>
            <person name="Thompson L.S."/>
            <person name="Brettin T."/>
            <person name="Bruce D."/>
            <person name="Han C."/>
            <person name="Tapia R."/>
            <person name="Gilna P."/>
            <person name="Schmutz J."/>
            <person name="Larimer F."/>
            <person name="Land M."/>
            <person name="Hauser L."/>
            <person name="Kyrpides N."/>
            <person name="Mikhailova N."/>
            <person name="Janssen P.H."/>
            <person name="Kuske C.R."/>
            <person name="Richardson P."/>
        </authorList>
    </citation>
    <scope>NUCLEOTIDE SEQUENCE</scope>
    <source>
        <strain evidence="14">Ellin6076</strain>
    </source>
</reference>
<dbReference type="HOGENOM" id="CLU_000445_114_51_0"/>
<dbReference type="SUPFAM" id="SSF47384">
    <property type="entry name" value="Homodimeric domain of signal transducing histidine kinase"/>
    <property type="match status" value="1"/>
</dbReference>
<dbReference type="InterPro" id="IPR036890">
    <property type="entry name" value="HATPase_C_sf"/>
</dbReference>
<dbReference type="STRING" id="234267.Acid_3320"/>
<dbReference type="EMBL" id="CP000473">
    <property type="protein sequence ID" value="ABJ84294.1"/>
    <property type="molecule type" value="Genomic_DNA"/>
</dbReference>
<keyword evidence="3 9" id="KW-0597">Phosphoprotein</keyword>
<dbReference type="SUPFAM" id="SSF55874">
    <property type="entry name" value="ATPase domain of HSP90 chaperone/DNA topoisomerase II/histidine kinase"/>
    <property type="match status" value="1"/>
</dbReference>
<dbReference type="PRINTS" id="PR00344">
    <property type="entry name" value="BCTRLSENSOR"/>
</dbReference>
<dbReference type="SMART" id="SM00091">
    <property type="entry name" value="PAS"/>
    <property type="match status" value="1"/>
</dbReference>
<evidence type="ECO:0000256" key="7">
    <source>
        <dbReference type="ARBA" id="ARBA00022840"/>
    </source>
</evidence>
<feature type="domain" description="Histidine kinase" evidence="10">
    <location>
        <begin position="334"/>
        <end position="546"/>
    </location>
</feature>
<dbReference type="GO" id="GO:0000155">
    <property type="term" value="F:phosphorelay sensor kinase activity"/>
    <property type="evidence" value="ECO:0007669"/>
    <property type="project" value="InterPro"/>
</dbReference>
<keyword evidence="5" id="KW-0547">Nucleotide-binding</keyword>
<keyword evidence="6 14" id="KW-0418">Kinase</keyword>
<name>Q021T1_SOLUE</name>
<feature type="modified residue" description="4-aspartylphosphate" evidence="9">
    <location>
        <position position="618"/>
    </location>
</feature>
<dbReference type="Pfam" id="PF13426">
    <property type="entry name" value="PAS_9"/>
    <property type="match status" value="1"/>
</dbReference>
<dbReference type="PANTHER" id="PTHR43065">
    <property type="entry name" value="SENSOR HISTIDINE KINASE"/>
    <property type="match status" value="1"/>
</dbReference>
<dbReference type="Gene3D" id="3.30.565.10">
    <property type="entry name" value="Histidine kinase-like ATPase, C-terminal domain"/>
    <property type="match status" value="1"/>
</dbReference>
<dbReference type="PROSITE" id="PS50112">
    <property type="entry name" value="PAS"/>
    <property type="match status" value="1"/>
</dbReference>
<sequence length="690" mass="77113">MPEPREELESQRVRELEELLTREIGARKRAEEALSQSEARFRFIVKGFSEMVLAYDMDRRLTFVNAAAQSLTGYSAAELQQEGFICWVHPDDRGRMLGYWDRLFTGLSFQEEEYRLVTRDGRVKWMSASWGPLMDDNGRQVGVQGREREVTERRMAEETLRIREQRYRTLFEESPFPMWEEDFSEVKRFLDALRARGIREVGSHLMQNREDLAECVRRIRILDVNHAARQFYGVSTKDELMGDLSRILDEEGWDVICAEMASLADGASMFKAEFETRTILGEQRTVSMIVSLEPSPGDWSRVIVSFFDITDRKRLEEQFLQSQKLESLGRLAGGIAHDFNNLLMVITGYSELLLSDAGLSQRTMTGLREIRCAGDRGAELTGQLLAFSRKQIGHPRALDLNALVRESQGMLERLLGEDVRLAVSLDPAASAIRADRGQMHQVLMNLVVNAREAMPEGGTLWIETANVTEGGLGYVRLRVADTGVGMDERTRLLVFEPFFTTKGASKGTGLGLATVFGVVTQAGGHISVTSEPGHGAVFNLYLPGVALPSNGDAALETKVKTSAGWGTLLVVEDQEDVRRLAVLILEGLGYTVLEAANGNEALDVAREHQGCIRLMLTDVIMPGMNGRELAEQMTAIRPEMKVVFMSGYTDRIMSPDGVLDSSVHYLQKPFAAEQLNAKIREVLDSGESVP</sequence>
<dbReference type="InterPro" id="IPR005467">
    <property type="entry name" value="His_kinase_dom"/>
</dbReference>
<evidence type="ECO:0000259" key="11">
    <source>
        <dbReference type="PROSITE" id="PS50110"/>
    </source>
</evidence>
<dbReference type="CDD" id="cd00130">
    <property type="entry name" value="PAS"/>
    <property type="match status" value="1"/>
</dbReference>
<dbReference type="eggNOG" id="COG0784">
    <property type="taxonomic scope" value="Bacteria"/>
</dbReference>
<dbReference type="InterPro" id="IPR003661">
    <property type="entry name" value="HisK_dim/P_dom"/>
</dbReference>